<keyword evidence="4" id="KW-0812">Transmembrane</keyword>
<keyword evidence="4" id="KW-1133">Transmembrane helix</keyword>
<dbReference type="PeptideAtlas" id="Q6NP39"/>
<evidence type="ECO:0000256" key="2">
    <source>
        <dbReference type="ARBA" id="ARBA00022900"/>
    </source>
</evidence>
<feature type="compositionally biased region" description="Low complexity" evidence="3">
    <location>
        <begin position="168"/>
        <end position="193"/>
    </location>
</feature>
<dbReference type="SUPFAM" id="SSF56574">
    <property type="entry name" value="Serpins"/>
    <property type="match status" value="1"/>
</dbReference>
<dbReference type="InterPro" id="IPR036186">
    <property type="entry name" value="Serpin_sf"/>
</dbReference>
<evidence type="ECO:0000256" key="3">
    <source>
        <dbReference type="SAM" id="MobiDB-lite"/>
    </source>
</evidence>
<dbReference type="GO" id="GO:0004867">
    <property type="term" value="F:serine-type endopeptidase inhibitor activity"/>
    <property type="evidence" value="ECO:0007669"/>
    <property type="project" value="UniProtKB-KW"/>
</dbReference>
<reference evidence="6" key="1">
    <citation type="submission" date="2003-12" db="EMBL/GenBank/DDBJ databases">
        <authorList>
            <person name="Stapleton M."/>
            <person name="Brokstein P."/>
            <person name="Hong L."/>
            <person name="Agbayani A."/>
            <person name="Carlson J."/>
            <person name="Champe M."/>
            <person name="Chavez C."/>
            <person name="Dorsett V."/>
            <person name="Dresnek D."/>
            <person name="Farfan D."/>
            <person name="Frise E."/>
            <person name="George R."/>
            <person name="Gonzalez M."/>
            <person name="Guarin H."/>
            <person name="Kronmiller B."/>
            <person name="Li P."/>
            <person name="Liao G."/>
            <person name="Miranda A."/>
            <person name="Mungall C.J."/>
            <person name="Nunoo J."/>
            <person name="Pacleb J."/>
            <person name="Paragas V."/>
            <person name="Park S."/>
            <person name="Patel S."/>
            <person name="Phouanenavong S."/>
            <person name="Wan K."/>
            <person name="Yu C."/>
            <person name="Lewis S.E."/>
            <person name="Rubin G.M."/>
            <person name="Celniker S."/>
        </authorList>
    </citation>
    <scope>NUCLEOTIDE SEQUENCE</scope>
    <source>
        <strain evidence="6">Berkeley</strain>
    </source>
</reference>
<keyword evidence="4" id="KW-0472">Membrane</keyword>
<accession>Q6NP39</accession>
<dbReference type="Gene3D" id="3.30.497.10">
    <property type="entry name" value="Antithrombin, subunit I, domain 2"/>
    <property type="match status" value="1"/>
</dbReference>
<protein>
    <submittedName>
        <fullName evidence="6">RE38703p</fullName>
    </submittedName>
</protein>
<dbReference type="VEuPathDB" id="VectorBase:FBgn0024293"/>
<evidence type="ECO:0000256" key="4">
    <source>
        <dbReference type="SAM" id="Phobius"/>
    </source>
</evidence>
<evidence type="ECO:0000313" key="6">
    <source>
        <dbReference type="EMBL" id="AAR82758.1"/>
    </source>
</evidence>
<keyword evidence="2" id="KW-0722">Serine protease inhibitor</keyword>
<evidence type="ECO:0000259" key="5">
    <source>
        <dbReference type="Pfam" id="PF00079"/>
    </source>
</evidence>
<dbReference type="ExpressionAtlas" id="Q6NP39">
    <property type="expression patterns" value="baseline and differential"/>
</dbReference>
<dbReference type="AlphaFoldDB" id="Q6NP39"/>
<dbReference type="Bgee" id="FBgn0024293">
    <property type="expression patterns" value="Expressed in ensheathing neuropil associated glial cell (Drosophila) in brain and 130 other cell types or tissues"/>
</dbReference>
<dbReference type="InterPro" id="IPR042178">
    <property type="entry name" value="Serpin_sf_1"/>
</dbReference>
<dbReference type="Pfam" id="PF00079">
    <property type="entry name" value="Serpin"/>
    <property type="match status" value="1"/>
</dbReference>
<organism evidence="6">
    <name type="scientific">Drosophila melanogaster</name>
    <name type="common">Fruit fly</name>
    <dbReference type="NCBI Taxonomy" id="7227"/>
    <lineage>
        <taxon>Eukaryota</taxon>
        <taxon>Metazoa</taxon>
        <taxon>Ecdysozoa</taxon>
        <taxon>Arthropoda</taxon>
        <taxon>Hexapoda</taxon>
        <taxon>Insecta</taxon>
        <taxon>Pterygota</taxon>
        <taxon>Neoptera</taxon>
        <taxon>Endopterygota</taxon>
        <taxon>Diptera</taxon>
        <taxon>Brachycera</taxon>
        <taxon>Muscomorpha</taxon>
        <taxon>Ephydroidea</taxon>
        <taxon>Drosophilidae</taxon>
        <taxon>Drosophila</taxon>
        <taxon>Sophophora</taxon>
    </lineage>
</organism>
<feature type="region of interest" description="Disordered" evidence="3">
    <location>
        <begin position="153"/>
        <end position="212"/>
    </location>
</feature>
<dbReference type="InterPro" id="IPR023796">
    <property type="entry name" value="Serpin_dom"/>
</dbReference>
<dbReference type="EMBL" id="BT011092">
    <property type="protein sequence ID" value="AAR82758.1"/>
    <property type="molecule type" value="mRNA"/>
</dbReference>
<feature type="compositionally biased region" description="Polar residues" evidence="3">
    <location>
        <begin position="203"/>
        <end position="212"/>
    </location>
</feature>
<feature type="non-terminal residue" evidence="6">
    <location>
        <position position="1"/>
    </location>
</feature>
<feature type="transmembrane region" description="Helical" evidence="4">
    <location>
        <begin position="34"/>
        <end position="54"/>
    </location>
</feature>
<proteinExistence type="evidence at transcript level"/>
<feature type="domain" description="Serpin" evidence="5">
    <location>
        <begin position="69"/>
        <end position="142"/>
    </location>
</feature>
<gene>
    <name evidence="6" type="primary">Spn43Ab</name>
</gene>
<name>Q6NP39_DROME</name>
<evidence type="ECO:0000256" key="1">
    <source>
        <dbReference type="ARBA" id="ARBA00022690"/>
    </source>
</evidence>
<dbReference type="OrthoDB" id="671595at2759"/>
<keyword evidence="1" id="KW-0646">Protease inhibitor</keyword>
<sequence>LGSTSIGALRSQRFQFTFRRAQVRIKRSRRRPSTIYVTTMAVIISCLLLLLATVSQSKTVGYDAAADRNLLAADLYNAVAADHLNENVVISPATIQSSMALAFVGAKGQTASELQQGLRLGPGDADAVSQRSGSYQQALTRDNNFGWPTTFTSTRTLSSRAPSGTWPSASSTRTSTSWTFTRRTTSARRMASTGRWPPRPTARSLTSSAPSC</sequence>